<dbReference type="EMBL" id="JBAJEX010000001">
    <property type="protein sequence ID" value="MEO1765925.1"/>
    <property type="molecule type" value="Genomic_DNA"/>
</dbReference>
<keyword evidence="2" id="KW-1185">Reference proteome</keyword>
<protein>
    <submittedName>
        <fullName evidence="1">Uncharacterized protein</fullName>
    </submittedName>
</protein>
<comment type="caution">
    <text evidence="1">The sequence shown here is derived from an EMBL/GenBank/DDBJ whole genome shotgun (WGS) entry which is preliminary data.</text>
</comment>
<evidence type="ECO:0000313" key="2">
    <source>
        <dbReference type="Proteomes" id="UP001482231"/>
    </source>
</evidence>
<dbReference type="RefSeq" id="WP_347306506.1">
    <property type="nucleotide sequence ID" value="NZ_JBAJEX010000001.1"/>
</dbReference>
<proteinExistence type="predicted"/>
<organism evidence="1 2">
    <name type="scientific">Thiobacter aerophilum</name>
    <dbReference type="NCBI Taxonomy" id="3121275"/>
    <lineage>
        <taxon>Bacteria</taxon>
        <taxon>Pseudomonadati</taxon>
        <taxon>Pseudomonadota</taxon>
        <taxon>Betaproteobacteria</taxon>
        <taxon>Burkholderiales</taxon>
        <taxon>Thiobacteraceae</taxon>
        <taxon>Thiobacter</taxon>
    </lineage>
</organism>
<evidence type="ECO:0000313" key="1">
    <source>
        <dbReference type="EMBL" id="MEO1765925.1"/>
    </source>
</evidence>
<gene>
    <name evidence="1" type="ORF">V6E02_01645</name>
</gene>
<reference evidence="1 2" key="1">
    <citation type="submission" date="2024-02" db="EMBL/GenBank/DDBJ databases">
        <title>New thermophilic sulfur-oxidizing bacteria from a hot springs of the Uzon caldera (Kamchatka, Russia).</title>
        <authorList>
            <person name="Dukat A.M."/>
            <person name="Elcheninov A.G."/>
            <person name="Frolov E.N."/>
        </authorList>
    </citation>
    <scope>NUCLEOTIDE SEQUENCE [LARGE SCALE GENOMIC DNA]</scope>
    <source>
        <strain evidence="1 2">AK1</strain>
    </source>
</reference>
<name>A0ABV0EB85_9BURK</name>
<sequence length="59" mass="6486">MRIVALKTDLFPDARTVAAALATLAGEVTVLDLTRLEHEEADWLRIVDALLAAERIITL</sequence>
<accession>A0ABV0EB85</accession>
<dbReference type="Proteomes" id="UP001482231">
    <property type="component" value="Unassembled WGS sequence"/>
</dbReference>